<keyword evidence="10" id="KW-1185">Reference proteome</keyword>
<protein>
    <recommendedName>
        <fullName evidence="8">Rhodopsin domain-containing protein</fullName>
    </recommendedName>
</protein>
<evidence type="ECO:0000256" key="7">
    <source>
        <dbReference type="SAM" id="Phobius"/>
    </source>
</evidence>
<dbReference type="OrthoDB" id="5273647at2759"/>
<dbReference type="InterPro" id="IPR052337">
    <property type="entry name" value="SAT4-like"/>
</dbReference>
<evidence type="ECO:0000256" key="5">
    <source>
        <dbReference type="ARBA" id="ARBA00038359"/>
    </source>
</evidence>
<dbReference type="EMBL" id="JAGMUX010000016">
    <property type="protein sequence ID" value="KAH7236804.1"/>
    <property type="molecule type" value="Genomic_DNA"/>
</dbReference>
<evidence type="ECO:0000313" key="9">
    <source>
        <dbReference type="EMBL" id="KAH7236804.1"/>
    </source>
</evidence>
<evidence type="ECO:0000256" key="4">
    <source>
        <dbReference type="ARBA" id="ARBA00023136"/>
    </source>
</evidence>
<feature type="transmembrane region" description="Helical" evidence="7">
    <location>
        <begin position="210"/>
        <end position="230"/>
    </location>
</feature>
<dbReference type="PANTHER" id="PTHR33048">
    <property type="entry name" value="PTH11-LIKE INTEGRAL MEMBRANE PROTEIN (AFU_ORTHOLOGUE AFUA_5G11245)"/>
    <property type="match status" value="1"/>
</dbReference>
<accession>A0A9P9K1G0</accession>
<evidence type="ECO:0000256" key="3">
    <source>
        <dbReference type="ARBA" id="ARBA00022989"/>
    </source>
</evidence>
<keyword evidence="2 7" id="KW-0812">Transmembrane</keyword>
<feature type="transmembrane region" description="Helical" evidence="7">
    <location>
        <begin position="45"/>
        <end position="65"/>
    </location>
</feature>
<dbReference type="AlphaFoldDB" id="A0A9P9K1G0"/>
<feature type="transmembrane region" description="Helical" evidence="7">
    <location>
        <begin position="179"/>
        <end position="198"/>
    </location>
</feature>
<dbReference type="Pfam" id="PF20684">
    <property type="entry name" value="Fung_rhodopsin"/>
    <property type="match status" value="1"/>
</dbReference>
<name>A0A9P9K1G0_FUSRE</name>
<reference evidence="9" key="1">
    <citation type="journal article" date="2021" name="Nat. Commun.">
        <title>Genetic determinants of endophytism in the Arabidopsis root mycobiome.</title>
        <authorList>
            <person name="Mesny F."/>
            <person name="Miyauchi S."/>
            <person name="Thiergart T."/>
            <person name="Pickel B."/>
            <person name="Atanasova L."/>
            <person name="Karlsson M."/>
            <person name="Huettel B."/>
            <person name="Barry K.W."/>
            <person name="Haridas S."/>
            <person name="Chen C."/>
            <person name="Bauer D."/>
            <person name="Andreopoulos W."/>
            <person name="Pangilinan J."/>
            <person name="LaButti K."/>
            <person name="Riley R."/>
            <person name="Lipzen A."/>
            <person name="Clum A."/>
            <person name="Drula E."/>
            <person name="Henrissat B."/>
            <person name="Kohler A."/>
            <person name="Grigoriev I.V."/>
            <person name="Martin F.M."/>
            <person name="Hacquard S."/>
        </authorList>
    </citation>
    <scope>NUCLEOTIDE SEQUENCE</scope>
    <source>
        <strain evidence="9">MPI-CAGE-AT-0023</strain>
    </source>
</reference>
<gene>
    <name evidence="9" type="ORF">BKA55DRAFT_131311</name>
</gene>
<comment type="caution">
    <text evidence="9">The sequence shown here is derived from an EMBL/GenBank/DDBJ whole genome shotgun (WGS) entry which is preliminary data.</text>
</comment>
<dbReference type="Proteomes" id="UP000720189">
    <property type="component" value="Unassembled WGS sequence"/>
</dbReference>
<dbReference type="GO" id="GO:0016020">
    <property type="term" value="C:membrane"/>
    <property type="evidence" value="ECO:0007669"/>
    <property type="project" value="UniProtKB-SubCell"/>
</dbReference>
<sequence>MPIDPSGPTVIATEWALISIATAVILARLYLRLILQQRSLLASDVFMCAAWASAVATASFDIYFYRIGIFKPGTTFDLAGFEGTAEEAESFYKLNYFANYPFYITFYLSKAALLAVYLQIFPVFMVKRRRFLWAVIVYVAVGFVITILLLSLSCLPVWRNWTLSDQRCTVKSIKINFEISWVLNISGDLLIFVLPWLVIPELTLRRRLRYSLYATFLLGLINIIFCVVRFAQIEQYGGDLVITISLVELWSFIDACIGLIIACLPSLRPFFNWREKVQYYGQSSGQDSKGESSHNSRRPMISSDPEMLSQPSNVHLSEDMQRRFSVV</sequence>
<feature type="region of interest" description="Disordered" evidence="6">
    <location>
        <begin position="283"/>
        <end position="311"/>
    </location>
</feature>
<evidence type="ECO:0000313" key="10">
    <source>
        <dbReference type="Proteomes" id="UP000720189"/>
    </source>
</evidence>
<feature type="transmembrane region" description="Helical" evidence="7">
    <location>
        <begin position="100"/>
        <end position="124"/>
    </location>
</feature>
<dbReference type="PANTHER" id="PTHR33048:SF92">
    <property type="entry name" value="INTEGRAL MEMBRANE PROTEIN"/>
    <property type="match status" value="1"/>
</dbReference>
<evidence type="ECO:0000256" key="6">
    <source>
        <dbReference type="SAM" id="MobiDB-lite"/>
    </source>
</evidence>
<dbReference type="GeneID" id="70214788"/>
<feature type="domain" description="Rhodopsin" evidence="8">
    <location>
        <begin position="27"/>
        <end position="272"/>
    </location>
</feature>
<proteinExistence type="inferred from homology"/>
<feature type="transmembrane region" description="Helical" evidence="7">
    <location>
        <begin position="15"/>
        <end position="33"/>
    </location>
</feature>
<dbReference type="InterPro" id="IPR049326">
    <property type="entry name" value="Rhodopsin_dom_fungi"/>
</dbReference>
<evidence type="ECO:0000256" key="2">
    <source>
        <dbReference type="ARBA" id="ARBA00022692"/>
    </source>
</evidence>
<comment type="subcellular location">
    <subcellularLocation>
        <location evidence="1">Membrane</location>
        <topology evidence="1">Multi-pass membrane protein</topology>
    </subcellularLocation>
</comment>
<keyword evidence="4 7" id="KW-0472">Membrane</keyword>
<keyword evidence="3 7" id="KW-1133">Transmembrane helix</keyword>
<dbReference type="RefSeq" id="XP_046044934.1">
    <property type="nucleotide sequence ID" value="XM_046184834.1"/>
</dbReference>
<comment type="similarity">
    <text evidence="5">Belongs to the SAT4 family.</text>
</comment>
<feature type="transmembrane region" description="Helical" evidence="7">
    <location>
        <begin position="242"/>
        <end position="264"/>
    </location>
</feature>
<evidence type="ECO:0000256" key="1">
    <source>
        <dbReference type="ARBA" id="ARBA00004141"/>
    </source>
</evidence>
<evidence type="ECO:0000259" key="8">
    <source>
        <dbReference type="Pfam" id="PF20684"/>
    </source>
</evidence>
<feature type="transmembrane region" description="Helical" evidence="7">
    <location>
        <begin position="131"/>
        <end position="159"/>
    </location>
</feature>
<organism evidence="9 10">
    <name type="scientific">Fusarium redolens</name>
    <dbReference type="NCBI Taxonomy" id="48865"/>
    <lineage>
        <taxon>Eukaryota</taxon>
        <taxon>Fungi</taxon>
        <taxon>Dikarya</taxon>
        <taxon>Ascomycota</taxon>
        <taxon>Pezizomycotina</taxon>
        <taxon>Sordariomycetes</taxon>
        <taxon>Hypocreomycetidae</taxon>
        <taxon>Hypocreales</taxon>
        <taxon>Nectriaceae</taxon>
        <taxon>Fusarium</taxon>
        <taxon>Fusarium redolens species complex</taxon>
    </lineage>
</organism>